<dbReference type="NCBIfam" id="TIGR03747">
    <property type="entry name" value="conj_TIGR03747"/>
    <property type="match status" value="1"/>
</dbReference>
<dbReference type="HOGENOM" id="CLU_100588_1_0_6"/>
<feature type="transmembrane region" description="Helical" evidence="1">
    <location>
        <begin position="199"/>
        <end position="217"/>
    </location>
</feature>
<sequence>MSDPASTAQRQQQRRQGLIATAISLPLRLFGVLIASLMLSILIECVGMHLFWKDQGWRHAQSMLQYELGHLSNHFTRSAIVQEPGRTAHRLVETGYEWVFVKTGLLDKMSDTAERARAPGQGQSRDFRYFISQVYVWAERYLIAAAFITLTFMVRLLVLVLTLPLVLTAVFVGLVDGLVRRDVRKFGAGRESGFVYHRAKASLLPLAILPWVIYLAMPVSVHPLLILLPSAALLGLAVALTASSFKKYL</sequence>
<dbReference type="InterPro" id="IPR022266">
    <property type="entry name" value="DtrJ-like"/>
</dbReference>
<feature type="transmembrane region" description="Helical" evidence="1">
    <location>
        <begin position="29"/>
        <end position="52"/>
    </location>
</feature>
<name>A0A061JTN2_STUST</name>
<keyword evidence="1" id="KW-0472">Membrane</keyword>
<evidence type="ECO:0000313" key="2">
    <source>
        <dbReference type="EMBL" id="EWC41978.1"/>
    </source>
</evidence>
<gene>
    <name evidence="2" type="ORF">B597_006860</name>
</gene>
<comment type="caution">
    <text evidence="2">The sequence shown here is derived from an EMBL/GenBank/DDBJ whole genome shotgun (WGS) entry which is preliminary data.</text>
</comment>
<dbReference type="AlphaFoldDB" id="A0A061JTN2"/>
<proteinExistence type="predicted"/>
<feature type="transmembrane region" description="Helical" evidence="1">
    <location>
        <begin position="159"/>
        <end position="179"/>
    </location>
</feature>
<keyword evidence="1" id="KW-0812">Transmembrane</keyword>
<organism evidence="2 3">
    <name type="scientific">Stutzerimonas stutzeri KOS6</name>
    <dbReference type="NCBI Taxonomy" id="1218352"/>
    <lineage>
        <taxon>Bacteria</taxon>
        <taxon>Pseudomonadati</taxon>
        <taxon>Pseudomonadota</taxon>
        <taxon>Gammaproteobacteria</taxon>
        <taxon>Pseudomonadales</taxon>
        <taxon>Pseudomonadaceae</taxon>
        <taxon>Stutzerimonas</taxon>
    </lineage>
</organism>
<dbReference type="OrthoDB" id="8443503at2"/>
<dbReference type="RefSeq" id="WP_003296489.1">
    <property type="nucleotide sequence ID" value="NZ_KK020675.1"/>
</dbReference>
<protein>
    <submittedName>
        <fullName evidence="2">Membrane protein</fullName>
    </submittedName>
</protein>
<dbReference type="Pfam" id="PF14348">
    <property type="entry name" value="DtrJ-like"/>
    <property type="match status" value="1"/>
</dbReference>
<accession>A0A061JTN2</accession>
<dbReference type="eggNOG" id="ENOG502Z7W5">
    <property type="taxonomic scope" value="Bacteria"/>
</dbReference>
<dbReference type="EMBL" id="AMCZ02000006">
    <property type="protein sequence ID" value="EWC41978.1"/>
    <property type="molecule type" value="Genomic_DNA"/>
</dbReference>
<evidence type="ECO:0000256" key="1">
    <source>
        <dbReference type="SAM" id="Phobius"/>
    </source>
</evidence>
<dbReference type="Proteomes" id="UP000026923">
    <property type="component" value="Unassembled WGS sequence"/>
</dbReference>
<keyword evidence="1" id="KW-1133">Transmembrane helix</keyword>
<evidence type="ECO:0000313" key="3">
    <source>
        <dbReference type="Proteomes" id="UP000026923"/>
    </source>
</evidence>
<reference evidence="2 3" key="1">
    <citation type="journal article" date="2013" name="Genome Announc.">
        <title>Draft Genome of the Nitrogen-Fixing Bacterium Pseudomonas stutzeri Strain KOS6 Isolated from Industrial Hydrocarbon Sludge.</title>
        <authorList>
            <person name="Grigoryeva T.V."/>
            <person name="Laikov A.V."/>
            <person name="Naumova R.P."/>
            <person name="Manolov A.I."/>
            <person name="Larin A.K."/>
            <person name="Karpova I.Y."/>
            <person name="Semashko T.A."/>
            <person name="Alexeev D.G."/>
            <person name="Kostryukova E.S."/>
            <person name="Muller R."/>
            <person name="Govorun V.M."/>
        </authorList>
    </citation>
    <scope>NUCLEOTIDE SEQUENCE [LARGE SCALE GENOMIC DNA]</scope>
    <source>
        <strain evidence="2 3">KOS6</strain>
    </source>
</reference>
<feature type="transmembrane region" description="Helical" evidence="1">
    <location>
        <begin position="223"/>
        <end position="245"/>
    </location>
</feature>